<dbReference type="SUPFAM" id="SSF140996">
    <property type="entry name" value="Hermes dimerisation domain"/>
    <property type="match status" value="1"/>
</dbReference>
<protein>
    <submittedName>
        <fullName evidence="6">Uncharacterized protein</fullName>
    </submittedName>
</protein>
<reference evidence="6" key="1">
    <citation type="submission" date="2023-03" db="UniProtKB">
        <authorList>
            <consortium name="EnsemblPlants"/>
        </authorList>
    </citation>
    <scope>IDENTIFICATION</scope>
</reference>
<proteinExistence type="predicted"/>
<evidence type="ECO:0000256" key="2">
    <source>
        <dbReference type="ARBA" id="ARBA00022723"/>
    </source>
</evidence>
<accession>A0A9I9EMA7</accession>
<keyword evidence="5" id="KW-0539">Nucleus</keyword>
<keyword evidence="4" id="KW-0862">Zinc</keyword>
<name>A0A9I9EMA7_CUCME</name>
<dbReference type="GO" id="GO:0005634">
    <property type="term" value="C:nucleus"/>
    <property type="evidence" value="ECO:0007669"/>
    <property type="project" value="UniProtKB-SubCell"/>
</dbReference>
<dbReference type="AlphaFoldDB" id="A0A9I9EMA7"/>
<dbReference type="EnsemblPlants" id="MELO3C035337.2.1">
    <property type="protein sequence ID" value="MELO3C035337.2.1"/>
    <property type="gene ID" value="MELO3C035337.2"/>
</dbReference>
<dbReference type="Gramene" id="MELO3C035337.2.1">
    <property type="protein sequence ID" value="MELO3C035337.2.1"/>
    <property type="gene ID" value="MELO3C035337.2"/>
</dbReference>
<dbReference type="PANTHER" id="PTHR46481">
    <property type="entry name" value="ZINC FINGER BED DOMAIN-CONTAINING PROTEIN 4"/>
    <property type="match status" value="1"/>
</dbReference>
<organism evidence="6">
    <name type="scientific">Cucumis melo</name>
    <name type="common">Muskmelon</name>
    <dbReference type="NCBI Taxonomy" id="3656"/>
    <lineage>
        <taxon>Eukaryota</taxon>
        <taxon>Viridiplantae</taxon>
        <taxon>Streptophyta</taxon>
        <taxon>Embryophyta</taxon>
        <taxon>Tracheophyta</taxon>
        <taxon>Spermatophyta</taxon>
        <taxon>Magnoliopsida</taxon>
        <taxon>eudicotyledons</taxon>
        <taxon>Gunneridae</taxon>
        <taxon>Pentapetalae</taxon>
        <taxon>rosids</taxon>
        <taxon>fabids</taxon>
        <taxon>Cucurbitales</taxon>
        <taxon>Cucurbitaceae</taxon>
        <taxon>Benincaseae</taxon>
        <taxon>Cucumis</taxon>
    </lineage>
</organism>
<keyword evidence="2" id="KW-0479">Metal-binding</keyword>
<evidence type="ECO:0000256" key="1">
    <source>
        <dbReference type="ARBA" id="ARBA00004123"/>
    </source>
</evidence>
<evidence type="ECO:0000256" key="3">
    <source>
        <dbReference type="ARBA" id="ARBA00022771"/>
    </source>
</evidence>
<dbReference type="GO" id="GO:0008270">
    <property type="term" value="F:zinc ion binding"/>
    <property type="evidence" value="ECO:0007669"/>
    <property type="project" value="UniProtKB-KW"/>
</dbReference>
<evidence type="ECO:0000256" key="5">
    <source>
        <dbReference type="ARBA" id="ARBA00023242"/>
    </source>
</evidence>
<evidence type="ECO:0000313" key="6">
    <source>
        <dbReference type="EnsemblPlants" id="MELO3C035337.2.1"/>
    </source>
</evidence>
<dbReference type="PANTHER" id="PTHR46481:SF10">
    <property type="entry name" value="ZINC FINGER BED DOMAIN-CONTAINING PROTEIN 39"/>
    <property type="match status" value="1"/>
</dbReference>
<sequence length="159" mass="18498">MDSTDMELECDGSCKTSKIVRDEDTDVKRKTIDVDSYGREDVPNPSKIRKNVKQSMIWDLFERLKEGCREALVEMIIVDELPIKFVDGKGFKKFVDKLTCGNHTRFVVPSRFTVARDVLKFYVNEKNRLRDMFRILSFCPIENHKGDTIGKTIEKNLKD</sequence>
<keyword evidence="3" id="KW-0863">Zinc-finger</keyword>
<comment type="subcellular location">
    <subcellularLocation>
        <location evidence="1">Nucleus</location>
    </subcellularLocation>
</comment>
<evidence type="ECO:0000256" key="4">
    <source>
        <dbReference type="ARBA" id="ARBA00022833"/>
    </source>
</evidence>
<dbReference type="InterPro" id="IPR052035">
    <property type="entry name" value="ZnF_BED_domain_contain"/>
</dbReference>